<evidence type="ECO:0000313" key="2">
    <source>
        <dbReference type="Proteomes" id="UP000079169"/>
    </source>
</evidence>
<dbReference type="STRING" id="121845.A0A1S3DF73"/>
<reference evidence="3" key="1">
    <citation type="submission" date="2025-08" db="UniProtKB">
        <authorList>
            <consortium name="RefSeq"/>
        </authorList>
    </citation>
    <scope>IDENTIFICATION</scope>
</reference>
<dbReference type="AlphaFoldDB" id="A0A1S3DF73"/>
<dbReference type="KEGG" id="dci:103517394"/>
<feature type="compositionally biased region" description="Low complexity" evidence="1">
    <location>
        <begin position="60"/>
        <end position="74"/>
    </location>
</feature>
<feature type="region of interest" description="Disordered" evidence="1">
    <location>
        <begin position="60"/>
        <end position="107"/>
    </location>
</feature>
<protein>
    <submittedName>
        <fullName evidence="3">Cleavage and polyadenylation specificity factor subunit 4-like</fullName>
    </submittedName>
</protein>
<dbReference type="GeneID" id="103517394"/>
<dbReference type="Proteomes" id="UP000079169">
    <property type="component" value="Unplaced"/>
</dbReference>
<gene>
    <name evidence="3" type="primary">LOC103517394</name>
</gene>
<proteinExistence type="predicted"/>
<accession>A0A1S3DF73</accession>
<dbReference type="RefSeq" id="XP_008480649.1">
    <property type="nucleotide sequence ID" value="XM_008482427.2"/>
</dbReference>
<name>A0A1S3DF73_DIACI</name>
<evidence type="ECO:0000313" key="3">
    <source>
        <dbReference type="RefSeq" id="XP_008480649.1"/>
    </source>
</evidence>
<sequence length="107" mass="12342">MECLVANVENIKFDIEIALENQHDILPSPFPGMDKSMTAVCEFYVRGECNKDTMCPLRPGLLQQPHHQQHSYPHGVPQSMYHTNLYQQQQQQEMKHNPPPPSDQNQS</sequence>
<organism evidence="2 3">
    <name type="scientific">Diaphorina citri</name>
    <name type="common">Asian citrus psyllid</name>
    <dbReference type="NCBI Taxonomy" id="121845"/>
    <lineage>
        <taxon>Eukaryota</taxon>
        <taxon>Metazoa</taxon>
        <taxon>Ecdysozoa</taxon>
        <taxon>Arthropoda</taxon>
        <taxon>Hexapoda</taxon>
        <taxon>Insecta</taxon>
        <taxon>Pterygota</taxon>
        <taxon>Neoptera</taxon>
        <taxon>Paraneoptera</taxon>
        <taxon>Hemiptera</taxon>
        <taxon>Sternorrhyncha</taxon>
        <taxon>Psylloidea</taxon>
        <taxon>Psyllidae</taxon>
        <taxon>Diaphorininae</taxon>
        <taxon>Diaphorina</taxon>
    </lineage>
</organism>
<dbReference type="PaxDb" id="121845-A0A1S3DF73"/>
<feature type="compositionally biased region" description="Pro residues" evidence="1">
    <location>
        <begin position="97"/>
        <end position="107"/>
    </location>
</feature>
<evidence type="ECO:0000256" key="1">
    <source>
        <dbReference type="SAM" id="MobiDB-lite"/>
    </source>
</evidence>
<keyword evidence="2" id="KW-1185">Reference proteome</keyword>